<protein>
    <submittedName>
        <fullName evidence="1">Uncharacterized protein</fullName>
    </submittedName>
</protein>
<name>A0A1I4X4S3_9GAMM</name>
<dbReference type="Proteomes" id="UP000242222">
    <property type="component" value="Unassembled WGS sequence"/>
</dbReference>
<dbReference type="AlphaFoldDB" id="A0A1I4X4S3"/>
<accession>A0A1I4X4S3</accession>
<keyword evidence="2" id="KW-1185">Reference proteome</keyword>
<reference evidence="2" key="1">
    <citation type="submission" date="2016-10" db="EMBL/GenBank/DDBJ databases">
        <authorList>
            <person name="Varghese N."/>
            <person name="Submissions S."/>
        </authorList>
    </citation>
    <scope>NUCLEOTIDE SEQUENCE [LARGE SCALE GENOMIC DNA]</scope>
    <source>
        <strain evidence="2">N6PO6</strain>
    </source>
</reference>
<gene>
    <name evidence="1" type="ORF">SAMN05216516_103272</name>
</gene>
<evidence type="ECO:0000313" key="2">
    <source>
        <dbReference type="Proteomes" id="UP000242222"/>
    </source>
</evidence>
<evidence type="ECO:0000313" key="1">
    <source>
        <dbReference type="EMBL" id="SFN20406.1"/>
    </source>
</evidence>
<proteinExistence type="predicted"/>
<dbReference type="RefSeq" id="WP_092876695.1">
    <property type="nucleotide sequence ID" value="NZ_FOVC01000003.1"/>
</dbReference>
<dbReference type="OrthoDB" id="3869642at2"/>
<dbReference type="EMBL" id="FOVC01000003">
    <property type="protein sequence ID" value="SFN20406.1"/>
    <property type="molecule type" value="Genomic_DNA"/>
</dbReference>
<sequence>MTLPISNFDKILDSKLTLELSDKKTAETLEPYISDKIFTFTPKEMDICAVDNVIAFAFGNRPNASDDKNALAEPGPMNKELADCCADLYRKKRVPMFMQWEIARYFEAGDYPDIPSCDVNSIEPYWNEKGELIYLSTDGVVESIITTHFKNNPSALGCVAVIGHRDHVKRCIMTCENRKLAAYAPKNLRLPGWYDEKSWQLWTRRRDLYVLMDISSQLSMQAQINIGKTD</sequence>
<organism evidence="1 2">
    <name type="scientific">Izhakiella capsodis</name>
    <dbReference type="NCBI Taxonomy" id="1367852"/>
    <lineage>
        <taxon>Bacteria</taxon>
        <taxon>Pseudomonadati</taxon>
        <taxon>Pseudomonadota</taxon>
        <taxon>Gammaproteobacteria</taxon>
        <taxon>Enterobacterales</taxon>
        <taxon>Erwiniaceae</taxon>
        <taxon>Izhakiella</taxon>
    </lineage>
</organism>